<feature type="compositionally biased region" description="Basic and acidic residues" evidence="1">
    <location>
        <begin position="65"/>
        <end position="94"/>
    </location>
</feature>
<evidence type="ECO:0000313" key="2">
    <source>
        <dbReference type="EMBL" id="MPM54757.1"/>
    </source>
</evidence>
<name>A0A645ANY9_9ZZZZ</name>
<dbReference type="AlphaFoldDB" id="A0A645ANY9"/>
<accession>A0A645ANY9</accession>
<sequence length="94" mass="11418">MYIPEDQWKERKQNCSQRAPVERPKLCIRLLKLNRAIDQKNKSKQRKEDTRIFNDHEQSQYGQARKTERKEAIPFGKHYADGRQRQRGEQKIHQ</sequence>
<evidence type="ECO:0000256" key="1">
    <source>
        <dbReference type="SAM" id="MobiDB-lite"/>
    </source>
</evidence>
<gene>
    <name evidence="2" type="ORF">SDC9_101537</name>
</gene>
<dbReference type="EMBL" id="VSSQ01014948">
    <property type="protein sequence ID" value="MPM54757.1"/>
    <property type="molecule type" value="Genomic_DNA"/>
</dbReference>
<protein>
    <submittedName>
        <fullName evidence="2">Uncharacterized protein</fullName>
    </submittedName>
</protein>
<reference evidence="2" key="1">
    <citation type="submission" date="2019-08" db="EMBL/GenBank/DDBJ databases">
        <authorList>
            <person name="Kucharzyk K."/>
            <person name="Murdoch R.W."/>
            <person name="Higgins S."/>
            <person name="Loffler F."/>
        </authorList>
    </citation>
    <scope>NUCLEOTIDE SEQUENCE</scope>
</reference>
<comment type="caution">
    <text evidence="2">The sequence shown here is derived from an EMBL/GenBank/DDBJ whole genome shotgun (WGS) entry which is preliminary data.</text>
</comment>
<proteinExistence type="predicted"/>
<organism evidence="2">
    <name type="scientific">bioreactor metagenome</name>
    <dbReference type="NCBI Taxonomy" id="1076179"/>
    <lineage>
        <taxon>unclassified sequences</taxon>
        <taxon>metagenomes</taxon>
        <taxon>ecological metagenomes</taxon>
    </lineage>
</organism>
<feature type="compositionally biased region" description="Basic and acidic residues" evidence="1">
    <location>
        <begin position="37"/>
        <end position="58"/>
    </location>
</feature>
<feature type="region of interest" description="Disordered" evidence="1">
    <location>
        <begin position="37"/>
        <end position="94"/>
    </location>
</feature>